<proteinExistence type="predicted"/>
<dbReference type="GeneID" id="38667641"/>
<dbReference type="SUPFAM" id="SSF46785">
    <property type="entry name" value="Winged helix' DNA-binding domain"/>
    <property type="match status" value="1"/>
</dbReference>
<keyword evidence="7" id="KW-1185">Reference proteome</keyword>
<protein>
    <submittedName>
        <fullName evidence="5">Transcriptional regulator</fullName>
    </submittedName>
</protein>
<keyword evidence="2" id="KW-0238">DNA-binding</keyword>
<dbReference type="Pfam" id="PF01638">
    <property type="entry name" value="HxlR"/>
    <property type="match status" value="1"/>
</dbReference>
<dbReference type="InterPro" id="IPR002577">
    <property type="entry name" value="HTH_HxlR"/>
</dbReference>
<accession>A0A348B6J4</accession>
<feature type="domain" description="HTH hxlR-type" evidence="4">
    <location>
        <begin position="13"/>
        <end position="110"/>
    </location>
</feature>
<evidence type="ECO:0000313" key="7">
    <source>
        <dbReference type="Proteomes" id="UP000276741"/>
    </source>
</evidence>
<dbReference type="InterPro" id="IPR036390">
    <property type="entry name" value="WH_DNA-bd_sf"/>
</dbReference>
<evidence type="ECO:0000256" key="1">
    <source>
        <dbReference type="ARBA" id="ARBA00023015"/>
    </source>
</evidence>
<name>A0A348B6J4_9CREN</name>
<dbReference type="RefSeq" id="WP_126451056.1">
    <property type="nucleotide sequence ID" value="NZ_AP018553.1"/>
</dbReference>
<dbReference type="InterPro" id="IPR036388">
    <property type="entry name" value="WH-like_DNA-bd_sf"/>
</dbReference>
<sequence>MAGERLEEKQDVCPIVRAIRTLGSEPKLLVVRYLLDEPMGFNQLLRVTRLSSKTLSSVLKSLEEEGIVKREVVNTRPFAVRYSLTEKGADLNTILRELGKWLEKWERFSADSPTATS</sequence>
<evidence type="ECO:0000313" key="6">
    <source>
        <dbReference type="EMBL" id="GGU03661.1"/>
    </source>
</evidence>
<dbReference type="OrthoDB" id="10490at2157"/>
<keyword evidence="3" id="KW-0804">Transcription</keyword>
<dbReference type="SMART" id="SM00418">
    <property type="entry name" value="HTH_ARSR"/>
    <property type="match status" value="1"/>
</dbReference>
<reference evidence="6" key="4">
    <citation type="submission" date="2020-09" db="EMBL/GenBank/DDBJ databases">
        <authorList>
            <person name="Sun Q."/>
            <person name="Ohkuma M."/>
        </authorList>
    </citation>
    <scope>NUCLEOTIDE SEQUENCE</scope>
    <source>
        <strain evidence="6">JCM 31740</strain>
    </source>
</reference>
<dbReference type="Proteomes" id="UP000276741">
    <property type="component" value="Chromosome"/>
</dbReference>
<dbReference type="Gene3D" id="1.10.10.10">
    <property type="entry name" value="Winged helix-like DNA-binding domain superfamily/Winged helix DNA-binding domain"/>
    <property type="match status" value="1"/>
</dbReference>
<evidence type="ECO:0000256" key="3">
    <source>
        <dbReference type="ARBA" id="ARBA00023163"/>
    </source>
</evidence>
<reference evidence="7" key="2">
    <citation type="submission" date="2018-04" db="EMBL/GenBank/DDBJ databases">
        <title>Complete genome sequence of Sulfodiicoccus acidiphilus strain HS-1.</title>
        <authorList>
            <person name="Sakai H.D."/>
            <person name="Kurosawa N."/>
        </authorList>
    </citation>
    <scope>NUCLEOTIDE SEQUENCE [LARGE SCALE GENOMIC DNA]</scope>
    <source>
        <strain evidence="7">HS-1</strain>
    </source>
</reference>
<dbReference type="KEGG" id="sacd:HS1genome_2185"/>
<dbReference type="AlphaFoldDB" id="A0A348B6J4"/>
<dbReference type="CDD" id="cd00090">
    <property type="entry name" value="HTH_ARSR"/>
    <property type="match status" value="1"/>
</dbReference>
<dbReference type="EMBL" id="BMQS01000026">
    <property type="protein sequence ID" value="GGU03661.1"/>
    <property type="molecule type" value="Genomic_DNA"/>
</dbReference>
<organism evidence="5 7">
    <name type="scientific">Sulfodiicoccus acidiphilus</name>
    <dbReference type="NCBI Taxonomy" id="1670455"/>
    <lineage>
        <taxon>Archaea</taxon>
        <taxon>Thermoproteota</taxon>
        <taxon>Thermoprotei</taxon>
        <taxon>Sulfolobales</taxon>
        <taxon>Sulfolobaceae</taxon>
        <taxon>Sulfodiicoccus</taxon>
    </lineage>
</organism>
<dbReference type="GO" id="GO:0003677">
    <property type="term" value="F:DNA binding"/>
    <property type="evidence" value="ECO:0007669"/>
    <property type="project" value="UniProtKB-KW"/>
</dbReference>
<dbReference type="InterPro" id="IPR001845">
    <property type="entry name" value="HTH_ArsR_DNA-bd_dom"/>
</dbReference>
<keyword evidence="1" id="KW-0805">Transcription regulation</keyword>
<evidence type="ECO:0000313" key="5">
    <source>
        <dbReference type="EMBL" id="BBD73796.1"/>
    </source>
</evidence>
<gene>
    <name evidence="6" type="ORF">GCM10007116_20660</name>
    <name evidence="5" type="ORF">HS1genome_2185</name>
</gene>
<dbReference type="PROSITE" id="PS51118">
    <property type="entry name" value="HTH_HXLR"/>
    <property type="match status" value="1"/>
</dbReference>
<dbReference type="PANTHER" id="PTHR33204:SF18">
    <property type="entry name" value="TRANSCRIPTIONAL REGULATORY PROTEIN"/>
    <property type="match status" value="1"/>
</dbReference>
<dbReference type="InterPro" id="IPR011991">
    <property type="entry name" value="ArsR-like_HTH"/>
</dbReference>
<evidence type="ECO:0000259" key="4">
    <source>
        <dbReference type="PROSITE" id="PS51118"/>
    </source>
</evidence>
<reference evidence="5" key="3">
    <citation type="journal article" date="2019" name="BMC Res. Notes">
        <title>Complete genome sequence of the Sulfodiicoccus acidiphilus strain HS-1T, the first crenarchaeon that lacks polB3, isolated from an acidic hot spring in Ohwaku-dani, Hakone, Japan.</title>
        <authorList>
            <person name="Sakai H.D."/>
            <person name="Kurosawa N."/>
        </authorList>
    </citation>
    <scope>NUCLEOTIDE SEQUENCE</scope>
    <source>
        <strain evidence="5">HS-1</strain>
    </source>
</reference>
<dbReference type="GO" id="GO:0003700">
    <property type="term" value="F:DNA-binding transcription factor activity"/>
    <property type="evidence" value="ECO:0007669"/>
    <property type="project" value="InterPro"/>
</dbReference>
<dbReference type="EMBL" id="AP018553">
    <property type="protein sequence ID" value="BBD73796.1"/>
    <property type="molecule type" value="Genomic_DNA"/>
</dbReference>
<reference evidence="6" key="1">
    <citation type="journal article" date="2014" name="Int. J. Syst. Evol. Microbiol.">
        <title>Complete genome sequence of Corynebacterium casei LMG S-19264T (=DSM 44701T), isolated from a smear-ripened cheese.</title>
        <authorList>
            <consortium name="US DOE Joint Genome Institute (JGI-PGF)"/>
            <person name="Walter F."/>
            <person name="Albersmeier A."/>
            <person name="Kalinowski J."/>
            <person name="Ruckert C."/>
        </authorList>
    </citation>
    <scope>NUCLEOTIDE SEQUENCE</scope>
    <source>
        <strain evidence="6">JCM 31740</strain>
    </source>
</reference>
<evidence type="ECO:0000256" key="2">
    <source>
        <dbReference type="ARBA" id="ARBA00023125"/>
    </source>
</evidence>
<dbReference type="PANTHER" id="PTHR33204">
    <property type="entry name" value="TRANSCRIPTIONAL REGULATOR, MARR FAMILY"/>
    <property type="match status" value="1"/>
</dbReference>
<dbReference type="Proteomes" id="UP000616143">
    <property type="component" value="Unassembled WGS sequence"/>
</dbReference>